<protein>
    <submittedName>
        <fullName evidence="2">Uncharacterized protein</fullName>
    </submittedName>
</protein>
<sequence>MCMIFIVLKQRFFCEFTASHKLASLAGWSGPAESRISVDTYNGRFQTNQVRKRPRNRRSRRWHPVFWV</sequence>
<evidence type="ECO:0000313" key="2">
    <source>
        <dbReference type="EMBL" id="JAA78157.1"/>
    </source>
</evidence>
<name>S4PRV5_9NEOP</name>
<feature type="region of interest" description="Disordered" evidence="1">
    <location>
        <begin position="49"/>
        <end position="68"/>
    </location>
</feature>
<feature type="compositionally biased region" description="Basic residues" evidence="1">
    <location>
        <begin position="50"/>
        <end position="68"/>
    </location>
</feature>
<evidence type="ECO:0000256" key="1">
    <source>
        <dbReference type="SAM" id="MobiDB-lite"/>
    </source>
</evidence>
<proteinExistence type="predicted"/>
<reference evidence="2" key="1">
    <citation type="journal article" date="2013" name="BMC Genomics">
        <title>Unscrambling butterfly oogenesis.</title>
        <authorList>
            <person name="Carter J.M."/>
            <person name="Baker S.C."/>
            <person name="Pink R."/>
            <person name="Carter D.R."/>
            <person name="Collins A."/>
            <person name="Tomlin J."/>
            <person name="Gibbs M."/>
            <person name="Breuker C.J."/>
        </authorList>
    </citation>
    <scope>NUCLEOTIDE SEQUENCE</scope>
    <source>
        <tissue evidence="2">Ovary</tissue>
    </source>
</reference>
<reference evidence="2" key="2">
    <citation type="submission" date="2013-05" db="EMBL/GenBank/DDBJ databases">
        <authorList>
            <person name="Carter J.-M."/>
            <person name="Baker S.C."/>
            <person name="Pink R."/>
            <person name="Carter D.R.F."/>
            <person name="Collins A."/>
            <person name="Tomlin J."/>
            <person name="Gibbs M."/>
            <person name="Breuker C.J."/>
        </authorList>
    </citation>
    <scope>NUCLEOTIDE SEQUENCE</scope>
    <source>
        <tissue evidence="2">Ovary</tissue>
    </source>
</reference>
<dbReference type="EMBL" id="GAIX01014403">
    <property type="protein sequence ID" value="JAA78157.1"/>
    <property type="molecule type" value="Transcribed_RNA"/>
</dbReference>
<dbReference type="AlphaFoldDB" id="S4PRV5"/>
<organism evidence="2">
    <name type="scientific">Pararge aegeria</name>
    <name type="common">speckled wood butterfly</name>
    <dbReference type="NCBI Taxonomy" id="116150"/>
    <lineage>
        <taxon>Eukaryota</taxon>
        <taxon>Metazoa</taxon>
        <taxon>Ecdysozoa</taxon>
        <taxon>Arthropoda</taxon>
        <taxon>Hexapoda</taxon>
        <taxon>Insecta</taxon>
        <taxon>Pterygota</taxon>
        <taxon>Neoptera</taxon>
        <taxon>Endopterygota</taxon>
        <taxon>Lepidoptera</taxon>
        <taxon>Glossata</taxon>
        <taxon>Ditrysia</taxon>
        <taxon>Papilionoidea</taxon>
        <taxon>Nymphalidae</taxon>
        <taxon>Satyrinae</taxon>
        <taxon>Satyrini</taxon>
        <taxon>Parargina</taxon>
        <taxon>Pararge</taxon>
    </lineage>
</organism>
<accession>S4PRV5</accession>